<name>A0A830HLD1_9CHLO</name>
<dbReference type="EMBL" id="BNJQ01000011">
    <property type="protein sequence ID" value="GHP05817.1"/>
    <property type="molecule type" value="Genomic_DNA"/>
</dbReference>
<dbReference type="AlphaFoldDB" id="A0A830HLD1"/>
<protein>
    <submittedName>
        <fullName evidence="1">Uncharacterized protein</fullName>
    </submittedName>
</protein>
<proteinExistence type="predicted"/>
<dbReference type="Proteomes" id="UP000660262">
    <property type="component" value="Unassembled WGS sequence"/>
</dbReference>
<evidence type="ECO:0000313" key="2">
    <source>
        <dbReference type="Proteomes" id="UP000660262"/>
    </source>
</evidence>
<evidence type="ECO:0000313" key="1">
    <source>
        <dbReference type="EMBL" id="GHP05817.1"/>
    </source>
</evidence>
<keyword evidence="2" id="KW-1185">Reference proteome</keyword>
<organism evidence="1 2">
    <name type="scientific">Pycnococcus provasolii</name>
    <dbReference type="NCBI Taxonomy" id="41880"/>
    <lineage>
        <taxon>Eukaryota</taxon>
        <taxon>Viridiplantae</taxon>
        <taxon>Chlorophyta</taxon>
        <taxon>Pseudoscourfieldiophyceae</taxon>
        <taxon>Pseudoscourfieldiales</taxon>
        <taxon>Pycnococcaceae</taxon>
        <taxon>Pycnococcus</taxon>
    </lineage>
</organism>
<gene>
    <name evidence="1" type="ORF">PPROV_000456400</name>
</gene>
<reference evidence="1" key="1">
    <citation type="submission" date="2020-10" db="EMBL/GenBank/DDBJ databases">
        <title>Unveiling of a novel bifunctional photoreceptor, Dualchrome1, isolated from a cosmopolitan green alga.</title>
        <authorList>
            <person name="Suzuki S."/>
            <person name="Kawachi M."/>
        </authorList>
    </citation>
    <scope>NUCLEOTIDE SEQUENCE</scope>
    <source>
        <strain evidence="1">NIES 2893</strain>
    </source>
</reference>
<comment type="caution">
    <text evidence="1">The sequence shown here is derived from an EMBL/GenBank/DDBJ whole genome shotgun (WGS) entry which is preliminary data.</text>
</comment>
<sequence>MASPVVWPQPEKMLLSLLVEEEKLLRDQEDDAARKKLTAVVLLTAALILCDDDDATAKRVLEEVRLWGGSRLGRKYSVPKWLTDWVNIEGKLATLNSANWKAQFGVSKELFSRLVSDLTPALRPRSAAFRHPVPPSLVKIKPCLAYVD</sequence>
<accession>A0A830HLD1</accession>